<accession>A0A4S8LAB6</accession>
<feature type="signal peptide" evidence="1">
    <location>
        <begin position="1"/>
        <end position="18"/>
    </location>
</feature>
<gene>
    <name evidence="2" type="ORF">K435DRAFT_783254</name>
</gene>
<sequence length="93" mass="10253">MLLTAPFILLFLLFSVLSIVVFESVIVDGDCITLPCLPCSDGSATRWPTFYDCKAPVISPDPLYTNTTLTALVPYITTQDTSMMHARYLDSLS</sequence>
<name>A0A4S8LAB6_DENBC</name>
<organism evidence="2 3">
    <name type="scientific">Dendrothele bispora (strain CBS 962.96)</name>
    <dbReference type="NCBI Taxonomy" id="1314807"/>
    <lineage>
        <taxon>Eukaryota</taxon>
        <taxon>Fungi</taxon>
        <taxon>Dikarya</taxon>
        <taxon>Basidiomycota</taxon>
        <taxon>Agaricomycotina</taxon>
        <taxon>Agaricomycetes</taxon>
        <taxon>Agaricomycetidae</taxon>
        <taxon>Agaricales</taxon>
        <taxon>Agaricales incertae sedis</taxon>
        <taxon>Dendrothele</taxon>
    </lineage>
</organism>
<evidence type="ECO:0000256" key="1">
    <source>
        <dbReference type="SAM" id="SignalP"/>
    </source>
</evidence>
<dbReference type="Proteomes" id="UP000297245">
    <property type="component" value="Unassembled WGS sequence"/>
</dbReference>
<feature type="non-terminal residue" evidence="2">
    <location>
        <position position="93"/>
    </location>
</feature>
<reference evidence="2 3" key="1">
    <citation type="journal article" date="2019" name="Nat. Ecol. Evol.">
        <title>Megaphylogeny resolves global patterns of mushroom evolution.</title>
        <authorList>
            <person name="Varga T."/>
            <person name="Krizsan K."/>
            <person name="Foldi C."/>
            <person name="Dima B."/>
            <person name="Sanchez-Garcia M."/>
            <person name="Sanchez-Ramirez S."/>
            <person name="Szollosi G.J."/>
            <person name="Szarkandi J.G."/>
            <person name="Papp V."/>
            <person name="Albert L."/>
            <person name="Andreopoulos W."/>
            <person name="Angelini C."/>
            <person name="Antonin V."/>
            <person name="Barry K.W."/>
            <person name="Bougher N.L."/>
            <person name="Buchanan P."/>
            <person name="Buyck B."/>
            <person name="Bense V."/>
            <person name="Catcheside P."/>
            <person name="Chovatia M."/>
            <person name="Cooper J."/>
            <person name="Damon W."/>
            <person name="Desjardin D."/>
            <person name="Finy P."/>
            <person name="Geml J."/>
            <person name="Haridas S."/>
            <person name="Hughes K."/>
            <person name="Justo A."/>
            <person name="Karasinski D."/>
            <person name="Kautmanova I."/>
            <person name="Kiss B."/>
            <person name="Kocsube S."/>
            <person name="Kotiranta H."/>
            <person name="LaButti K.M."/>
            <person name="Lechner B.E."/>
            <person name="Liimatainen K."/>
            <person name="Lipzen A."/>
            <person name="Lukacs Z."/>
            <person name="Mihaltcheva S."/>
            <person name="Morgado L.N."/>
            <person name="Niskanen T."/>
            <person name="Noordeloos M.E."/>
            <person name="Ohm R.A."/>
            <person name="Ortiz-Santana B."/>
            <person name="Ovrebo C."/>
            <person name="Racz N."/>
            <person name="Riley R."/>
            <person name="Savchenko A."/>
            <person name="Shiryaev A."/>
            <person name="Soop K."/>
            <person name="Spirin V."/>
            <person name="Szebenyi C."/>
            <person name="Tomsovsky M."/>
            <person name="Tulloss R.E."/>
            <person name="Uehling J."/>
            <person name="Grigoriev I.V."/>
            <person name="Vagvolgyi C."/>
            <person name="Papp T."/>
            <person name="Martin F.M."/>
            <person name="Miettinen O."/>
            <person name="Hibbett D.S."/>
            <person name="Nagy L.G."/>
        </authorList>
    </citation>
    <scope>NUCLEOTIDE SEQUENCE [LARGE SCALE GENOMIC DNA]</scope>
    <source>
        <strain evidence="2 3">CBS 962.96</strain>
    </source>
</reference>
<proteinExistence type="predicted"/>
<dbReference type="EMBL" id="ML179540">
    <property type="protein sequence ID" value="THU85560.1"/>
    <property type="molecule type" value="Genomic_DNA"/>
</dbReference>
<protein>
    <recommendedName>
        <fullName evidence="4">Secreted protein</fullName>
    </recommendedName>
</protein>
<dbReference type="AlphaFoldDB" id="A0A4S8LAB6"/>
<keyword evidence="1" id="KW-0732">Signal</keyword>
<evidence type="ECO:0000313" key="3">
    <source>
        <dbReference type="Proteomes" id="UP000297245"/>
    </source>
</evidence>
<evidence type="ECO:0008006" key="4">
    <source>
        <dbReference type="Google" id="ProtNLM"/>
    </source>
</evidence>
<feature type="chain" id="PRO_5021003320" description="Secreted protein" evidence="1">
    <location>
        <begin position="19"/>
        <end position="93"/>
    </location>
</feature>
<evidence type="ECO:0000313" key="2">
    <source>
        <dbReference type="EMBL" id="THU85560.1"/>
    </source>
</evidence>
<keyword evidence="3" id="KW-1185">Reference proteome</keyword>